<keyword evidence="5" id="KW-1133">Transmembrane helix</keyword>
<dbReference type="SMART" id="SM00365">
    <property type="entry name" value="LRR_SD22"/>
    <property type="match status" value="2"/>
</dbReference>
<dbReference type="GO" id="GO:0005524">
    <property type="term" value="F:ATP binding"/>
    <property type="evidence" value="ECO:0007669"/>
    <property type="project" value="InterPro"/>
</dbReference>
<dbReference type="GO" id="GO:0016020">
    <property type="term" value="C:membrane"/>
    <property type="evidence" value="ECO:0007669"/>
    <property type="project" value="UniProtKB-SubCell"/>
</dbReference>
<dbReference type="OrthoDB" id="1394818at2759"/>
<dbReference type="Pfam" id="PF00069">
    <property type="entry name" value="Pkinase"/>
    <property type="match status" value="1"/>
</dbReference>
<feature type="compositionally biased region" description="Low complexity" evidence="7">
    <location>
        <begin position="468"/>
        <end position="483"/>
    </location>
</feature>
<dbReference type="SUPFAM" id="SSF56112">
    <property type="entry name" value="Protein kinase-like (PK-like)"/>
    <property type="match status" value="1"/>
</dbReference>
<dbReference type="Pfam" id="PF23598">
    <property type="entry name" value="LRR_14"/>
    <property type="match status" value="1"/>
</dbReference>
<gene>
    <name evidence="9" type="ORF">ANE_LOCUS360</name>
</gene>
<dbReference type="InterPro" id="IPR000719">
    <property type="entry name" value="Prot_kinase_dom"/>
</dbReference>
<keyword evidence="3" id="KW-0812">Transmembrane</keyword>
<proteinExistence type="predicted"/>
<dbReference type="SMART" id="SM00369">
    <property type="entry name" value="LRR_TYP"/>
    <property type="match status" value="5"/>
</dbReference>
<feature type="compositionally biased region" description="Basic residues" evidence="7">
    <location>
        <begin position="499"/>
        <end position="508"/>
    </location>
</feature>
<dbReference type="Gene3D" id="1.10.510.10">
    <property type="entry name" value="Transferase(Phosphotransferase) domain 1"/>
    <property type="match status" value="1"/>
</dbReference>
<keyword evidence="6" id="KW-0472">Membrane</keyword>
<dbReference type="GO" id="GO:0004674">
    <property type="term" value="F:protein serine/threonine kinase activity"/>
    <property type="evidence" value="ECO:0007669"/>
    <property type="project" value="TreeGrafter"/>
</dbReference>
<reference evidence="9" key="1">
    <citation type="submission" date="2019-07" db="EMBL/GenBank/DDBJ databases">
        <authorList>
            <person name="Dittberner H."/>
        </authorList>
    </citation>
    <scope>NUCLEOTIDE SEQUENCE [LARGE SCALE GENOMIC DNA]</scope>
</reference>
<dbReference type="InterPro" id="IPR001611">
    <property type="entry name" value="Leu-rich_rpt"/>
</dbReference>
<sequence length="1154" mass="129041">MIVSDLSRTSTEAIGRGKIEAKNKEAANLIEDDDIDAGHESDSTLSSVISLDDESVVDVSGQNLEISLLDNADDSAKGVYFFRNVFNLIPKSIGELGRLRKLKFFSNEIDLFPPELGNLVNLEYLQVKISSPGFGDGLSWEKLKGLKELELTKVPKRSSALTLLSEISGLKCLTRLSVCHFSIRYLPAEIGCLKSLEYLDLSFNKIKSLPNEISYLSSLMFLKIAHNRLMELPPVLALLQNLESLDVSNNRLTTLDPLNLSLMPRLQILNLQYNKLPSYCCIPAWIQCNLGGNYEEMGVDSCSSSMVEMDVYETPYENNAISIPHKGSHRNPLNVSAGVSSISRCFSARKSSKRWKRRQHYFQHRARQERLNNSRKWKGEVPPEGIRLKMDIVEEIGKQGMSVPQNTEKVSVDSICLDENDKVLEEAEIQDSVITSEEKESSLKAEFVSENSRCVEAQLTCERDRVKASSPSSGVKASSPSSGDGAGTADYNSSSERKKPNHNSKRCRDKYLDNPKGSKCHKPSTDIANLSQKYSSNSFCSTEDSLPDGFFDAGRDRPFMPLSSYEEILPLDSREVILLDRAKDEVLDAITLSARALVARLKKLNCSTADVDEVSIDNLQVASFLALFVSDHFGGSDRTAIVERTRKAVSGTNYQKPFICTCLTGNQDDLAALNNQVSTTAQDIILSEVCEKSLRSIKSKRNSIVVPLGKLQFGICRHRALLMKYLCDRMEPPVPCELVRGYLDFMPHAWNVVPVKQGSSWIRMVVDACRPHDIREDTDQEYFCRYIPLNRLNESIRTRANLEPGFSISSVSTGKGVEIANSSLIRCKLGSTEAVVKMRTLEVSGASLDDTRTFEYTCLGEVRILGALKHDCIVELYGHEISSKWIKSENGNEHRRILQSSILMEHIEGGSLKGHIEKLSEAGKHHVPMDLALSIARDISGALMELHSKDIIHRDIKSENVLIDLDNQRANGEPIVKLCDFDRAVPLRSYLHGCCIAHAGIPPPNICVGTPRWMSPEVFRAMHEQNFYGLEVDIWSFGCLIFELLTLQIPYFNLSELQIHESLQKGKRPKLPEKLEKLISETEEDKSTDKLREELDLTESDLDTMRFLIDVFHLCTEESPLDRLNAADLHEMILLRTKNISPAGTSTSSLSSSL</sequence>
<evidence type="ECO:0000256" key="6">
    <source>
        <dbReference type="ARBA" id="ARBA00023136"/>
    </source>
</evidence>
<dbReference type="Proteomes" id="UP000489600">
    <property type="component" value="Unassembled WGS sequence"/>
</dbReference>
<dbReference type="PROSITE" id="PS00108">
    <property type="entry name" value="PROTEIN_KINASE_ST"/>
    <property type="match status" value="1"/>
</dbReference>
<dbReference type="EMBL" id="CABITT030000001">
    <property type="protein sequence ID" value="VVA89915.1"/>
    <property type="molecule type" value="Genomic_DNA"/>
</dbReference>
<dbReference type="InterPro" id="IPR008271">
    <property type="entry name" value="Ser/Thr_kinase_AS"/>
</dbReference>
<dbReference type="FunFam" id="3.80.10.10:FF:001868">
    <property type="entry name" value="At1g04210"/>
    <property type="match status" value="1"/>
</dbReference>
<dbReference type="SMART" id="SM00220">
    <property type="entry name" value="S_TKc"/>
    <property type="match status" value="1"/>
</dbReference>
<evidence type="ECO:0000259" key="8">
    <source>
        <dbReference type="PROSITE" id="PS50011"/>
    </source>
</evidence>
<evidence type="ECO:0000256" key="1">
    <source>
        <dbReference type="ARBA" id="ARBA00004370"/>
    </source>
</evidence>
<dbReference type="PROSITE" id="PS50011">
    <property type="entry name" value="PROTEIN_KINASE_DOM"/>
    <property type="match status" value="1"/>
</dbReference>
<name>A0A565AKJ8_9BRAS</name>
<evidence type="ECO:0000256" key="3">
    <source>
        <dbReference type="ARBA" id="ARBA00022692"/>
    </source>
</evidence>
<feature type="region of interest" description="Disordered" evidence="7">
    <location>
        <begin position="465"/>
        <end position="525"/>
    </location>
</feature>
<evidence type="ECO:0000313" key="9">
    <source>
        <dbReference type="EMBL" id="VVA89915.1"/>
    </source>
</evidence>
<dbReference type="InterPro" id="IPR011009">
    <property type="entry name" value="Kinase-like_dom_sf"/>
</dbReference>
<evidence type="ECO:0000256" key="7">
    <source>
        <dbReference type="SAM" id="MobiDB-lite"/>
    </source>
</evidence>
<dbReference type="PANTHER" id="PTHR24359">
    <property type="entry name" value="SERINE/THREONINE-PROTEIN KINASE SBK1"/>
    <property type="match status" value="1"/>
</dbReference>
<keyword evidence="4" id="KW-0677">Repeat</keyword>
<organism evidence="9 10">
    <name type="scientific">Arabis nemorensis</name>
    <dbReference type="NCBI Taxonomy" id="586526"/>
    <lineage>
        <taxon>Eukaryota</taxon>
        <taxon>Viridiplantae</taxon>
        <taxon>Streptophyta</taxon>
        <taxon>Embryophyta</taxon>
        <taxon>Tracheophyta</taxon>
        <taxon>Spermatophyta</taxon>
        <taxon>Magnoliopsida</taxon>
        <taxon>eudicotyledons</taxon>
        <taxon>Gunneridae</taxon>
        <taxon>Pentapetalae</taxon>
        <taxon>rosids</taxon>
        <taxon>malvids</taxon>
        <taxon>Brassicales</taxon>
        <taxon>Brassicaceae</taxon>
        <taxon>Arabideae</taxon>
        <taxon>Arabis</taxon>
    </lineage>
</organism>
<dbReference type="InterPro" id="IPR055164">
    <property type="entry name" value="EDR1/CTR1/ARMC3-like_pept-like"/>
</dbReference>
<keyword evidence="10" id="KW-1185">Reference proteome</keyword>
<comment type="subcellular location">
    <subcellularLocation>
        <location evidence="1">Membrane</location>
    </subcellularLocation>
</comment>
<protein>
    <recommendedName>
        <fullName evidence="8">Protein kinase domain-containing protein</fullName>
    </recommendedName>
</protein>
<feature type="domain" description="Protein kinase" evidence="8">
    <location>
        <begin position="802"/>
        <end position="1133"/>
    </location>
</feature>
<dbReference type="PRINTS" id="PR00019">
    <property type="entry name" value="LEURICHRPT"/>
</dbReference>
<evidence type="ECO:0000313" key="10">
    <source>
        <dbReference type="Proteomes" id="UP000489600"/>
    </source>
</evidence>
<dbReference type="FunFam" id="1.10.510.10:FF:000988">
    <property type="entry name" value="Leucine-rich repeat protein kinase family protein"/>
    <property type="match status" value="1"/>
</dbReference>
<evidence type="ECO:0000256" key="2">
    <source>
        <dbReference type="ARBA" id="ARBA00022614"/>
    </source>
</evidence>
<dbReference type="Pfam" id="PF14381">
    <property type="entry name" value="EDR1_CTR1_ARMC3_pept"/>
    <property type="match status" value="1"/>
</dbReference>
<dbReference type="PANTHER" id="PTHR24359:SF1">
    <property type="entry name" value="INHIBITOR OF NUCLEAR FACTOR KAPPA-B KINASE EPSILON SUBUNIT HOMOLOG 1-RELATED"/>
    <property type="match status" value="1"/>
</dbReference>
<comment type="caution">
    <text evidence="9">The sequence shown here is derived from an EMBL/GenBank/DDBJ whole genome shotgun (WGS) entry which is preliminary data.</text>
</comment>
<dbReference type="SMART" id="SM00364">
    <property type="entry name" value="LRR_BAC"/>
    <property type="match status" value="3"/>
</dbReference>
<dbReference type="AlphaFoldDB" id="A0A565AKJ8"/>
<keyword evidence="2" id="KW-0433">Leucine-rich repeat</keyword>
<dbReference type="InterPro" id="IPR055414">
    <property type="entry name" value="LRR_R13L4/SHOC2-like"/>
</dbReference>
<dbReference type="Gene3D" id="3.80.10.10">
    <property type="entry name" value="Ribonuclease Inhibitor"/>
    <property type="match status" value="1"/>
</dbReference>
<dbReference type="SUPFAM" id="SSF52058">
    <property type="entry name" value="L domain-like"/>
    <property type="match status" value="1"/>
</dbReference>
<dbReference type="InterPro" id="IPR032675">
    <property type="entry name" value="LRR_dom_sf"/>
</dbReference>
<dbReference type="InterPro" id="IPR003591">
    <property type="entry name" value="Leu-rich_rpt_typical-subtyp"/>
</dbReference>
<evidence type="ECO:0000256" key="5">
    <source>
        <dbReference type="ARBA" id="ARBA00022989"/>
    </source>
</evidence>
<dbReference type="PROSITE" id="PS51450">
    <property type="entry name" value="LRR"/>
    <property type="match status" value="2"/>
</dbReference>
<accession>A0A565AKJ8</accession>
<evidence type="ECO:0000256" key="4">
    <source>
        <dbReference type="ARBA" id="ARBA00022737"/>
    </source>
</evidence>